<evidence type="ECO:0000313" key="5">
    <source>
        <dbReference type="EMBL" id="PQV49619.1"/>
    </source>
</evidence>
<reference evidence="7" key="1">
    <citation type="journal article" date="2014" name="Genome Announc.">
        <title>Draft Genome Sequence of Marine Flavobacterium Jejuia pallidilutea Strain 11shimoA1 and Pigmentation Mutants.</title>
        <authorList>
            <person name="Takatani N."/>
            <person name="Nakanishi M."/>
            <person name="Meirelles P."/>
            <person name="Mino S."/>
            <person name="Suda W."/>
            <person name="Oshima K."/>
            <person name="Hattori M."/>
            <person name="Ohkuma M."/>
            <person name="Hosokawa M."/>
            <person name="Miyashita K."/>
            <person name="Thompson F.L."/>
            <person name="Niwa A."/>
            <person name="Sawabe T."/>
            <person name="Sawabe T."/>
        </authorList>
    </citation>
    <scope>NUCLEOTIDE SEQUENCE [LARGE SCALE GENOMIC DNA]</scope>
    <source>
        <strain evidence="7">JCM 19538</strain>
    </source>
</reference>
<dbReference type="Proteomes" id="UP000251545">
    <property type="component" value="Unassembled WGS sequence"/>
</dbReference>
<organism evidence="2 6">
    <name type="scientific">Jejuia pallidilutea</name>
    <dbReference type="NCBI Taxonomy" id="504487"/>
    <lineage>
        <taxon>Bacteria</taxon>
        <taxon>Pseudomonadati</taxon>
        <taxon>Bacteroidota</taxon>
        <taxon>Flavobacteriia</taxon>
        <taxon>Flavobacteriales</taxon>
        <taxon>Flavobacteriaceae</taxon>
        <taxon>Jejuia</taxon>
    </lineage>
</organism>
<dbReference type="eggNOG" id="ENOG5032YTJ">
    <property type="taxonomic scope" value="Bacteria"/>
</dbReference>
<evidence type="ECO:0000256" key="1">
    <source>
        <dbReference type="SAM" id="SignalP"/>
    </source>
</evidence>
<dbReference type="RefSeq" id="WP_042240179.1">
    <property type="nucleotide sequence ID" value="NZ_BBNR01000001.1"/>
</dbReference>
<dbReference type="Proteomes" id="UP000029646">
    <property type="component" value="Unassembled WGS sequence"/>
</dbReference>
<evidence type="ECO:0000313" key="3">
    <source>
        <dbReference type="EMBL" id="GAL69405.1"/>
    </source>
</evidence>
<keyword evidence="7" id="KW-1185">Reference proteome</keyword>
<dbReference type="EMBL" id="PVEO01000003">
    <property type="protein sequence ID" value="PQV49619.1"/>
    <property type="molecule type" value="Genomic_DNA"/>
</dbReference>
<dbReference type="AlphaFoldDB" id="A0A090VMT8"/>
<keyword evidence="1" id="KW-0732">Signal</keyword>
<feature type="chain" id="PRO_5010408360" evidence="1">
    <location>
        <begin position="20"/>
        <end position="101"/>
    </location>
</feature>
<sequence>MKKVIFTLAIAFISVGVFAQQRSDLKGPAYKNYKPGLHKSEPVVIYAEVNKTKLTGPEYKNQKPWKDTSDKVYVPIVYGSERSKLKGPAYKNYKPWKKNRI</sequence>
<dbReference type="Proteomes" id="UP000029641">
    <property type="component" value="Unassembled WGS sequence"/>
</dbReference>
<accession>A0A090VMT8</accession>
<dbReference type="EMBL" id="BBNR01000001">
    <property type="protein sequence ID" value="GAL65343.1"/>
    <property type="molecule type" value="Genomic_DNA"/>
</dbReference>
<evidence type="ECO:0000313" key="2">
    <source>
        <dbReference type="EMBL" id="GAL65343.1"/>
    </source>
</evidence>
<evidence type="ECO:0000313" key="4">
    <source>
        <dbReference type="EMBL" id="GAL89083.1"/>
    </source>
</evidence>
<comment type="caution">
    <text evidence="2">The sequence shown here is derived from an EMBL/GenBank/DDBJ whole genome shotgun (WGS) entry which is preliminary data.</text>
</comment>
<reference evidence="5 8" key="2">
    <citation type="submission" date="2018-02" db="EMBL/GenBank/DDBJ databases">
        <title>Genomic Encyclopedia of Archaeal and Bacterial Type Strains, Phase II (KMG-II): from individual species to whole genera.</title>
        <authorList>
            <person name="Goeker M."/>
        </authorList>
    </citation>
    <scope>NUCLEOTIDE SEQUENCE [LARGE SCALE GENOMIC DNA]</scope>
    <source>
        <strain evidence="5 8">DSM 21165</strain>
    </source>
</reference>
<protein>
    <submittedName>
        <fullName evidence="2">Uncharacterized protein</fullName>
    </submittedName>
</protein>
<evidence type="ECO:0000313" key="6">
    <source>
        <dbReference type="Proteomes" id="UP000029641"/>
    </source>
</evidence>
<proteinExistence type="predicted"/>
<dbReference type="EMBL" id="BBNY01000005">
    <property type="protein sequence ID" value="GAL89083.1"/>
    <property type="molecule type" value="Genomic_DNA"/>
</dbReference>
<name>A0A090VMT8_9FLAO</name>
<evidence type="ECO:0000313" key="8">
    <source>
        <dbReference type="Proteomes" id="UP000251545"/>
    </source>
</evidence>
<dbReference type="OrthoDB" id="797657at2"/>
<evidence type="ECO:0000313" key="7">
    <source>
        <dbReference type="Proteomes" id="UP000030184"/>
    </source>
</evidence>
<dbReference type="STRING" id="504487.JCM19538_2072"/>
<feature type="signal peptide" evidence="1">
    <location>
        <begin position="1"/>
        <end position="19"/>
    </location>
</feature>
<dbReference type="Proteomes" id="UP000030184">
    <property type="component" value="Unassembled WGS sequence"/>
</dbReference>
<dbReference type="EMBL" id="BBNS01000001">
    <property type="protein sequence ID" value="GAL69405.1"/>
    <property type="molecule type" value="Genomic_DNA"/>
</dbReference>
<gene>
    <name evidence="5" type="ORF">CLV33_103257</name>
    <name evidence="2" type="ORF">JCM19301_3803</name>
    <name evidence="3" type="ORF">JCM19302_4134</name>
    <name evidence="4" type="ORF">JCM19538_2072</name>
</gene>